<evidence type="ECO:0000313" key="1">
    <source>
        <dbReference type="EMBL" id="RZS61212.1"/>
    </source>
</evidence>
<sequence length="558" mass="60457">MSAGECVSMATGEIVLGGYPAKMCARAVHNDFSPSSPPRPPVDEATQRLFDEGIAFEGHVNARLAQAPGAMVLTDVDGWDANRSATLAAMRAGAAVIVNGRLPDVGPRTGAPDVLVRIGIGYVPVDVKNHGTRSEAKTRSATASTLDAPAALRQVGGLSDAGTHRESDGIQLAHYTRMLQDLGLHAGDDHLVGGIIGNSDFTPEGGDPWLIRWYGLTDPVKDTYSASASTGRAKRSLLERYDHEFAFRLKVAREAADGRELVRPFRVDECGACVWASCCREVAGPEDASFAIEKGLPTAQQWRHLYDKHGITTLADLAALEPGVCVEWGSRDTQPGARAVGKLETLVRRARMTMAGVDFEPLGAWPQIPSADVEVDFDIEWDLDGRIYMWGLRVRDGQDDATAVFAPVVSYVPLDDDGAVELAREFAAVIDRIATDAESAGKSLQIYHWTNPERSRTSKYPEVHKALEGRTFDLEAWFRKAFLTRRGTSIKVVAPLFGFRWSVDDAGGLQSQVEIERARSADPAEAAAGRAWLHRYNQSDVAAQAAIRDGLRAARIGD</sequence>
<comment type="caution">
    <text evidence="1">The sequence shown here is derived from an EMBL/GenBank/DDBJ whole genome shotgun (WGS) entry which is preliminary data.</text>
</comment>
<keyword evidence="2" id="KW-1185">Reference proteome</keyword>
<gene>
    <name evidence="1" type="ORF">EV386_1503</name>
</gene>
<accession>A0A4Q7M3K8</accession>
<reference evidence="1 2" key="1">
    <citation type="submission" date="2019-02" db="EMBL/GenBank/DDBJ databases">
        <title>Sequencing the genomes of 1000 actinobacteria strains.</title>
        <authorList>
            <person name="Klenk H.-P."/>
        </authorList>
    </citation>
    <scope>NUCLEOTIDE SEQUENCE [LARGE SCALE GENOMIC DNA]</scope>
    <source>
        <strain evidence="1 2">DSM 16932</strain>
    </source>
</reference>
<name>A0A4Q7M3K8_9MICO</name>
<proteinExistence type="predicted"/>
<protein>
    <submittedName>
        <fullName evidence="1">Putative RecB family nuclease</fullName>
    </submittedName>
</protein>
<dbReference type="Proteomes" id="UP000293852">
    <property type="component" value="Unassembled WGS sequence"/>
</dbReference>
<evidence type="ECO:0000313" key="2">
    <source>
        <dbReference type="Proteomes" id="UP000293852"/>
    </source>
</evidence>
<organism evidence="1 2">
    <name type="scientific">Xylanimonas ulmi</name>
    <dbReference type="NCBI Taxonomy" id="228973"/>
    <lineage>
        <taxon>Bacteria</taxon>
        <taxon>Bacillati</taxon>
        <taxon>Actinomycetota</taxon>
        <taxon>Actinomycetes</taxon>
        <taxon>Micrococcales</taxon>
        <taxon>Promicromonosporaceae</taxon>
        <taxon>Xylanimonas</taxon>
    </lineage>
</organism>
<dbReference type="EMBL" id="SGWX01000001">
    <property type="protein sequence ID" value="RZS61212.1"/>
    <property type="molecule type" value="Genomic_DNA"/>
</dbReference>
<dbReference type="AlphaFoldDB" id="A0A4Q7M3K8"/>